<dbReference type="PANTHER" id="PTHR10642">
    <property type="entry name" value="RIBONUCLEASE H1"/>
    <property type="match status" value="1"/>
</dbReference>
<dbReference type="InterPro" id="IPR012337">
    <property type="entry name" value="RNaseH-like_sf"/>
</dbReference>
<comment type="similarity">
    <text evidence="2">Belongs to the RNase H family.</text>
</comment>
<evidence type="ECO:0000256" key="2">
    <source>
        <dbReference type="ARBA" id="ARBA00005300"/>
    </source>
</evidence>
<dbReference type="GO" id="GO:0003676">
    <property type="term" value="F:nucleic acid binding"/>
    <property type="evidence" value="ECO:0007669"/>
    <property type="project" value="InterPro"/>
</dbReference>
<dbReference type="EC" id="3.1.26.4" evidence="3"/>
<evidence type="ECO:0000256" key="7">
    <source>
        <dbReference type="ARBA" id="ARBA00022801"/>
    </source>
</evidence>
<gene>
    <name evidence="9" type="ORF">PARMNEM_LOCUS10968</name>
</gene>
<proteinExistence type="inferred from homology"/>
<evidence type="ECO:0000256" key="3">
    <source>
        <dbReference type="ARBA" id="ARBA00012180"/>
    </source>
</evidence>
<keyword evidence="10" id="KW-1185">Reference proteome</keyword>
<evidence type="ECO:0000256" key="6">
    <source>
        <dbReference type="ARBA" id="ARBA00022759"/>
    </source>
</evidence>
<evidence type="ECO:0000313" key="9">
    <source>
        <dbReference type="EMBL" id="CAK1590632.1"/>
    </source>
</evidence>
<keyword evidence="5" id="KW-0479">Metal-binding</keyword>
<dbReference type="InterPro" id="IPR050092">
    <property type="entry name" value="RNase_H"/>
</dbReference>
<dbReference type="PROSITE" id="PS50879">
    <property type="entry name" value="RNASE_H_1"/>
    <property type="match status" value="1"/>
</dbReference>
<comment type="catalytic activity">
    <reaction evidence="1">
        <text>Endonucleolytic cleavage to 5'-phosphomonoester.</text>
        <dbReference type="EC" id="3.1.26.4"/>
    </reaction>
</comment>
<dbReference type="GO" id="GO:0046872">
    <property type="term" value="F:metal ion binding"/>
    <property type="evidence" value="ECO:0007669"/>
    <property type="project" value="UniProtKB-KW"/>
</dbReference>
<dbReference type="CDD" id="cd09276">
    <property type="entry name" value="Rnase_HI_RT_non_LTR"/>
    <property type="match status" value="1"/>
</dbReference>
<dbReference type="InterPro" id="IPR002156">
    <property type="entry name" value="RNaseH_domain"/>
</dbReference>
<evidence type="ECO:0000313" key="10">
    <source>
        <dbReference type="Proteomes" id="UP001314205"/>
    </source>
</evidence>
<keyword evidence="7" id="KW-0378">Hydrolase</keyword>
<evidence type="ECO:0000256" key="4">
    <source>
        <dbReference type="ARBA" id="ARBA00022722"/>
    </source>
</evidence>
<comment type="caution">
    <text evidence="9">The sequence shown here is derived from an EMBL/GenBank/DDBJ whole genome shotgun (WGS) entry which is preliminary data.</text>
</comment>
<keyword evidence="4" id="KW-0540">Nuclease</keyword>
<dbReference type="SUPFAM" id="SSF53098">
    <property type="entry name" value="Ribonuclease H-like"/>
    <property type="match status" value="1"/>
</dbReference>
<protein>
    <recommendedName>
        <fullName evidence="3">ribonuclease H</fullName>
        <ecNumber evidence="3">3.1.26.4</ecNumber>
    </recommendedName>
</protein>
<dbReference type="AlphaFoldDB" id="A0AAV1L9E5"/>
<accession>A0AAV1L9E5</accession>
<dbReference type="Pfam" id="PF00075">
    <property type="entry name" value="RNase_H"/>
    <property type="match status" value="1"/>
</dbReference>
<reference evidence="9 10" key="1">
    <citation type="submission" date="2023-11" db="EMBL/GenBank/DDBJ databases">
        <authorList>
            <person name="Hedman E."/>
            <person name="Englund M."/>
            <person name="Stromberg M."/>
            <person name="Nyberg Akerstrom W."/>
            <person name="Nylinder S."/>
            <person name="Jareborg N."/>
            <person name="Kallberg Y."/>
            <person name="Kronander E."/>
        </authorList>
    </citation>
    <scope>NUCLEOTIDE SEQUENCE [LARGE SCALE GENOMIC DNA]</scope>
</reference>
<keyword evidence="6" id="KW-0255">Endonuclease</keyword>
<feature type="domain" description="RNase H type-1" evidence="8">
    <location>
        <begin position="31"/>
        <end position="165"/>
    </location>
</feature>
<dbReference type="Gene3D" id="3.30.420.10">
    <property type="entry name" value="Ribonuclease H-like superfamily/Ribonuclease H"/>
    <property type="match status" value="1"/>
</dbReference>
<dbReference type="GO" id="GO:0043137">
    <property type="term" value="P:DNA replication, removal of RNA primer"/>
    <property type="evidence" value="ECO:0007669"/>
    <property type="project" value="TreeGrafter"/>
</dbReference>
<dbReference type="InterPro" id="IPR036397">
    <property type="entry name" value="RNaseH_sf"/>
</dbReference>
<organism evidence="9 10">
    <name type="scientific">Parnassius mnemosyne</name>
    <name type="common">clouded apollo</name>
    <dbReference type="NCBI Taxonomy" id="213953"/>
    <lineage>
        <taxon>Eukaryota</taxon>
        <taxon>Metazoa</taxon>
        <taxon>Ecdysozoa</taxon>
        <taxon>Arthropoda</taxon>
        <taxon>Hexapoda</taxon>
        <taxon>Insecta</taxon>
        <taxon>Pterygota</taxon>
        <taxon>Neoptera</taxon>
        <taxon>Endopterygota</taxon>
        <taxon>Lepidoptera</taxon>
        <taxon>Glossata</taxon>
        <taxon>Ditrysia</taxon>
        <taxon>Papilionoidea</taxon>
        <taxon>Papilionidae</taxon>
        <taxon>Parnassiinae</taxon>
        <taxon>Parnassini</taxon>
        <taxon>Parnassius</taxon>
        <taxon>Driopa</taxon>
    </lineage>
</organism>
<dbReference type="EMBL" id="CAVLGL010000085">
    <property type="protein sequence ID" value="CAK1590632.1"/>
    <property type="molecule type" value="Genomic_DNA"/>
</dbReference>
<sequence length="323" mass="36501">MSPFTTPTGGYGVVDILDRHYTAMTATTRQLLQSYKIYTDASSDNDINIGAAFFDPQLNISMKLKINSKVSIMCAELIAISEAVSYIASLNHKYQYVILTDSKSALQHLARCTSNFRGTPIAYSILKSIDSLTKKNVTVVLQWIPAHIGLVGNEVVDRLAKEASSDGILRRYLPFFADFLYKVKERCDTLWKEYFNERSLTKAIWYKTIQPNLSRSSWVDKANMGRTDIVTALRLRSGHIPMNSFAFLMGKVESPNCVECGQIEDVVHILVECVRIEAERVNFCNKYNVNRLDIGFCNSILASPLSEEARILYKIVQVGLKRR</sequence>
<evidence type="ECO:0000256" key="5">
    <source>
        <dbReference type="ARBA" id="ARBA00022723"/>
    </source>
</evidence>
<evidence type="ECO:0000256" key="1">
    <source>
        <dbReference type="ARBA" id="ARBA00000077"/>
    </source>
</evidence>
<evidence type="ECO:0000259" key="8">
    <source>
        <dbReference type="PROSITE" id="PS50879"/>
    </source>
</evidence>
<dbReference type="Proteomes" id="UP001314205">
    <property type="component" value="Unassembled WGS sequence"/>
</dbReference>
<dbReference type="GO" id="GO:0004523">
    <property type="term" value="F:RNA-DNA hybrid ribonuclease activity"/>
    <property type="evidence" value="ECO:0007669"/>
    <property type="project" value="UniProtKB-EC"/>
</dbReference>
<name>A0AAV1L9E5_9NEOP</name>
<dbReference type="PANTHER" id="PTHR10642:SF26">
    <property type="entry name" value="RIBONUCLEASE H1"/>
    <property type="match status" value="1"/>
</dbReference>